<sequence length="227" mass="26710">MGLVKISKLTFSFLEELKQNNEWAWFTQNKPLYLQVSGDIMNFADSLLKELNKHDVIETPSGAKSQYRIYRDVRFSLDKMPYNTYLGGRFKRAGKERRGGYYYHFEPGNKSFLSGDFWRPNAHDLRLIRDDIAFNPKRLTEIINSDTFTEYFGVLRGEQLKNIPRGFEKTHEAADLLRYKQFLVRRKFTDEQVLSSEFLLLASDTIKEMRPFLDYMSEVLSIDANGR</sequence>
<dbReference type="PANTHER" id="PTHR36452">
    <property type="entry name" value="CHROMOSOME 12, WHOLE GENOME SHOTGUN SEQUENCE"/>
    <property type="match status" value="1"/>
</dbReference>
<name>A0ABZ0TV24_9SPHI</name>
<keyword evidence="2" id="KW-1185">Reference proteome</keyword>
<dbReference type="EMBL" id="CP139558">
    <property type="protein sequence ID" value="WPU96932.1"/>
    <property type="molecule type" value="Genomic_DNA"/>
</dbReference>
<evidence type="ECO:0000313" key="1">
    <source>
        <dbReference type="EMBL" id="WPU96932.1"/>
    </source>
</evidence>
<dbReference type="InterPro" id="IPR012808">
    <property type="entry name" value="CHP02453"/>
</dbReference>
<protein>
    <submittedName>
        <fullName evidence="1">DUF2461 domain-containing protein</fullName>
    </submittedName>
</protein>
<dbReference type="Pfam" id="PF09365">
    <property type="entry name" value="DUF2461"/>
    <property type="match status" value="1"/>
</dbReference>
<evidence type="ECO:0000313" key="2">
    <source>
        <dbReference type="Proteomes" id="UP001324380"/>
    </source>
</evidence>
<gene>
    <name evidence="1" type="ORF">SNE25_15530</name>
</gene>
<dbReference type="Proteomes" id="UP001324380">
    <property type="component" value="Chromosome"/>
</dbReference>
<reference evidence="1 2" key="1">
    <citation type="submission" date="2023-11" db="EMBL/GenBank/DDBJ databases">
        <title>Analysis of the Genomes of Mucilaginibacter gossypii cycad 4 and M. sabulilitoris SNA2: microbes with the potential for plant growth promotion.</title>
        <authorList>
            <person name="Hirsch A.M."/>
            <person name="Humm E."/>
            <person name="Rubbi M."/>
            <person name="Del Vecchio G."/>
            <person name="Ha S.M."/>
            <person name="Pellegrini M."/>
            <person name="Gunsalus R.P."/>
        </authorList>
    </citation>
    <scope>NUCLEOTIDE SEQUENCE [LARGE SCALE GENOMIC DNA]</scope>
    <source>
        <strain evidence="1 2">SNA2</strain>
    </source>
</reference>
<dbReference type="NCBIfam" id="TIGR02453">
    <property type="entry name" value="TIGR02453 family protein"/>
    <property type="match status" value="1"/>
</dbReference>
<dbReference type="InterPro" id="IPR015996">
    <property type="entry name" value="UCP028451"/>
</dbReference>
<organism evidence="1 2">
    <name type="scientific">Mucilaginibacter sabulilitoris</name>
    <dbReference type="NCBI Taxonomy" id="1173583"/>
    <lineage>
        <taxon>Bacteria</taxon>
        <taxon>Pseudomonadati</taxon>
        <taxon>Bacteroidota</taxon>
        <taxon>Sphingobacteriia</taxon>
        <taxon>Sphingobacteriales</taxon>
        <taxon>Sphingobacteriaceae</taxon>
        <taxon>Mucilaginibacter</taxon>
    </lineage>
</organism>
<proteinExistence type="predicted"/>
<accession>A0ABZ0TV24</accession>
<dbReference type="PANTHER" id="PTHR36452:SF1">
    <property type="entry name" value="DUF2461 DOMAIN-CONTAINING PROTEIN"/>
    <property type="match status" value="1"/>
</dbReference>
<dbReference type="RefSeq" id="WP_321566018.1">
    <property type="nucleotide sequence ID" value="NZ_CP139558.1"/>
</dbReference>
<dbReference type="PIRSF" id="PIRSF028451">
    <property type="entry name" value="UCP028451"/>
    <property type="match status" value="1"/>
</dbReference>